<proteinExistence type="inferred from homology"/>
<sequence>MATAAITAPTMDNAVLAMSLGSSVLYGIHLRSEPSHSRMAFKTTATALLAVFAGTQSRHWQLVPALALGSLGDAFLAWPGDEAFFRGLASFLVAHVFYASLFAGIGNGIDFVLRDVQRLGLAGGMLLLAPFMSFALMPNVSKSLQIPIALYSTVILIMVLSVLTVDNDQVVLGAVLFAISDSVLATDEFLMPKDSRYRGLMQHIVWILYYTGQLLIAAGLVDGWDWVNQLR</sequence>
<dbReference type="EMBL" id="JACEFI010000018">
    <property type="protein sequence ID" value="KAH0594068.1"/>
    <property type="molecule type" value="Genomic_DNA"/>
</dbReference>
<dbReference type="GO" id="GO:0016787">
    <property type="term" value="F:hydrolase activity"/>
    <property type="evidence" value="ECO:0007669"/>
    <property type="project" value="TreeGrafter"/>
</dbReference>
<comment type="subcellular location">
    <subcellularLocation>
        <location evidence="1">Membrane</location>
        <topology evidence="1">Multi-pass membrane protein</topology>
    </subcellularLocation>
</comment>
<evidence type="ECO:0000313" key="7">
    <source>
        <dbReference type="EMBL" id="KAH0594068.1"/>
    </source>
</evidence>
<comment type="similarity">
    <text evidence="2">Belongs to the TMEM86 family.</text>
</comment>
<accession>A0A9P8M5A3</accession>
<gene>
    <name evidence="7" type="ORF">MHUMG1_08392</name>
</gene>
<dbReference type="PANTHER" id="PTHR31885">
    <property type="entry name" value="GH04784P"/>
    <property type="match status" value="1"/>
</dbReference>
<comment type="caution">
    <text evidence="7">The sequence shown here is derived from an EMBL/GenBank/DDBJ whole genome shotgun (WGS) entry which is preliminary data.</text>
</comment>
<evidence type="ECO:0000256" key="2">
    <source>
        <dbReference type="ARBA" id="ARBA00007375"/>
    </source>
</evidence>
<dbReference type="AlphaFoldDB" id="A0A9P8M5A3"/>
<evidence type="ECO:0000256" key="3">
    <source>
        <dbReference type="ARBA" id="ARBA00022692"/>
    </source>
</evidence>
<evidence type="ECO:0000256" key="5">
    <source>
        <dbReference type="ARBA" id="ARBA00023136"/>
    </source>
</evidence>
<evidence type="ECO:0000256" key="6">
    <source>
        <dbReference type="SAM" id="Phobius"/>
    </source>
</evidence>
<feature type="transmembrane region" description="Helical" evidence="6">
    <location>
        <begin position="91"/>
        <end position="113"/>
    </location>
</feature>
<evidence type="ECO:0000313" key="8">
    <source>
        <dbReference type="Proteomes" id="UP000764110"/>
    </source>
</evidence>
<keyword evidence="3 6" id="KW-0812">Transmembrane</keyword>
<dbReference type="InterPro" id="IPR012506">
    <property type="entry name" value="TMEM86B-like"/>
</dbReference>
<feature type="transmembrane region" description="Helical" evidence="6">
    <location>
        <begin position="148"/>
        <end position="165"/>
    </location>
</feature>
<protein>
    <recommendedName>
        <fullName evidence="9">YhhN-like protein</fullName>
    </recommendedName>
</protein>
<dbReference type="PANTHER" id="PTHR31885:SF6">
    <property type="entry name" value="GH04784P"/>
    <property type="match status" value="1"/>
</dbReference>
<evidence type="ECO:0000256" key="4">
    <source>
        <dbReference type="ARBA" id="ARBA00022989"/>
    </source>
</evidence>
<keyword evidence="4 6" id="KW-1133">Transmembrane helix</keyword>
<dbReference type="Pfam" id="PF07947">
    <property type="entry name" value="YhhN"/>
    <property type="match status" value="1"/>
</dbReference>
<feature type="transmembrane region" description="Helical" evidence="6">
    <location>
        <begin position="203"/>
        <end position="221"/>
    </location>
</feature>
<dbReference type="GO" id="GO:0016020">
    <property type="term" value="C:membrane"/>
    <property type="evidence" value="ECO:0007669"/>
    <property type="project" value="UniProtKB-SubCell"/>
</dbReference>
<keyword evidence="8" id="KW-1185">Reference proteome</keyword>
<keyword evidence="5 6" id="KW-0472">Membrane</keyword>
<evidence type="ECO:0000256" key="1">
    <source>
        <dbReference type="ARBA" id="ARBA00004141"/>
    </source>
</evidence>
<dbReference type="Proteomes" id="UP000764110">
    <property type="component" value="Unassembled WGS sequence"/>
</dbReference>
<organism evidence="7 8">
    <name type="scientific">Metarhizium humberi</name>
    <dbReference type="NCBI Taxonomy" id="2596975"/>
    <lineage>
        <taxon>Eukaryota</taxon>
        <taxon>Fungi</taxon>
        <taxon>Dikarya</taxon>
        <taxon>Ascomycota</taxon>
        <taxon>Pezizomycotina</taxon>
        <taxon>Sordariomycetes</taxon>
        <taxon>Hypocreomycetidae</taxon>
        <taxon>Hypocreales</taxon>
        <taxon>Clavicipitaceae</taxon>
        <taxon>Metarhizium</taxon>
    </lineage>
</organism>
<evidence type="ECO:0008006" key="9">
    <source>
        <dbReference type="Google" id="ProtNLM"/>
    </source>
</evidence>
<feature type="transmembrane region" description="Helical" evidence="6">
    <location>
        <begin position="6"/>
        <end position="27"/>
    </location>
</feature>
<feature type="transmembrane region" description="Helical" evidence="6">
    <location>
        <begin position="119"/>
        <end position="136"/>
    </location>
</feature>
<reference evidence="7 8" key="1">
    <citation type="submission" date="2020-07" db="EMBL/GenBank/DDBJ databases">
        <title>Metarhizium humberi genome.</title>
        <authorList>
            <person name="Lysoe E."/>
        </authorList>
    </citation>
    <scope>NUCLEOTIDE SEQUENCE [LARGE SCALE GENOMIC DNA]</scope>
    <source>
        <strain evidence="7 8">ESALQ1638</strain>
    </source>
</reference>
<name>A0A9P8M5A3_9HYPO</name>
<feature type="transmembrane region" description="Helical" evidence="6">
    <location>
        <begin position="171"/>
        <end position="191"/>
    </location>
</feature>